<evidence type="ECO:0000259" key="6">
    <source>
        <dbReference type="PROSITE" id="PS50111"/>
    </source>
</evidence>
<evidence type="ECO:0000256" key="5">
    <source>
        <dbReference type="SAM" id="Phobius"/>
    </source>
</evidence>
<comment type="similarity">
    <text evidence="3">Belongs to the methyl-accepting chemotaxis (MCP) protein family.</text>
</comment>
<protein>
    <submittedName>
        <fullName evidence="8">Methyl-accepting chemotaxis protein</fullName>
    </submittedName>
</protein>
<dbReference type="FunFam" id="1.10.287.950:FF:000001">
    <property type="entry name" value="Methyl-accepting chemotaxis sensory transducer"/>
    <property type="match status" value="1"/>
</dbReference>
<dbReference type="KEGG" id="spsw:Sps_01810"/>
<evidence type="ECO:0000256" key="1">
    <source>
        <dbReference type="ARBA" id="ARBA00004370"/>
    </source>
</evidence>
<dbReference type="CDD" id="cd06225">
    <property type="entry name" value="HAMP"/>
    <property type="match status" value="1"/>
</dbReference>
<dbReference type="GO" id="GO:0007165">
    <property type="term" value="P:signal transduction"/>
    <property type="evidence" value="ECO:0007669"/>
    <property type="project" value="UniProtKB-KW"/>
</dbReference>
<dbReference type="GO" id="GO:0016020">
    <property type="term" value="C:membrane"/>
    <property type="evidence" value="ECO:0007669"/>
    <property type="project" value="UniProtKB-SubCell"/>
</dbReference>
<name>A0A1S6HN96_9GAMM</name>
<dbReference type="PANTHER" id="PTHR32089:SF120">
    <property type="entry name" value="METHYL-ACCEPTING CHEMOTAXIS PROTEIN TLPQ"/>
    <property type="match status" value="1"/>
</dbReference>
<reference evidence="8 9" key="1">
    <citation type="submission" date="2016-03" db="EMBL/GenBank/DDBJ databases">
        <title>Complete genome sequence of Shewanella psychrophila WP2, a deep sea bacterium isolated from west Pacific sediment.</title>
        <authorList>
            <person name="Xu G."/>
            <person name="Jian H."/>
        </authorList>
    </citation>
    <scope>NUCLEOTIDE SEQUENCE [LARGE SCALE GENOMIC DNA]</scope>
    <source>
        <strain evidence="8 9">WP2</strain>
    </source>
</reference>
<evidence type="ECO:0000256" key="2">
    <source>
        <dbReference type="ARBA" id="ARBA00023224"/>
    </source>
</evidence>
<dbReference type="STRING" id="225848.Sps_01810"/>
<dbReference type="PROSITE" id="PS50111">
    <property type="entry name" value="CHEMOTAXIS_TRANSDUC_2"/>
    <property type="match status" value="1"/>
</dbReference>
<evidence type="ECO:0000313" key="8">
    <source>
        <dbReference type="EMBL" id="AQS36974.1"/>
    </source>
</evidence>
<evidence type="ECO:0000256" key="3">
    <source>
        <dbReference type="ARBA" id="ARBA00029447"/>
    </source>
</evidence>
<accession>A0A1S6HN96</accession>
<dbReference type="InterPro" id="IPR004090">
    <property type="entry name" value="Chemotax_Me-accpt_rcpt"/>
</dbReference>
<dbReference type="PANTHER" id="PTHR32089">
    <property type="entry name" value="METHYL-ACCEPTING CHEMOTAXIS PROTEIN MCPB"/>
    <property type="match status" value="1"/>
</dbReference>
<evidence type="ECO:0000313" key="9">
    <source>
        <dbReference type="Proteomes" id="UP000189545"/>
    </source>
</evidence>
<dbReference type="PRINTS" id="PR00260">
    <property type="entry name" value="CHEMTRNSDUCR"/>
</dbReference>
<dbReference type="PROSITE" id="PS50885">
    <property type="entry name" value="HAMP"/>
    <property type="match status" value="1"/>
</dbReference>
<dbReference type="Pfam" id="PF00672">
    <property type="entry name" value="HAMP"/>
    <property type="match status" value="1"/>
</dbReference>
<dbReference type="SMART" id="SM00283">
    <property type="entry name" value="MA"/>
    <property type="match status" value="1"/>
</dbReference>
<evidence type="ECO:0000256" key="4">
    <source>
        <dbReference type="PROSITE-ProRule" id="PRU00284"/>
    </source>
</evidence>
<dbReference type="GO" id="GO:0006935">
    <property type="term" value="P:chemotaxis"/>
    <property type="evidence" value="ECO:0007669"/>
    <property type="project" value="InterPro"/>
</dbReference>
<dbReference type="Pfam" id="PF00015">
    <property type="entry name" value="MCPsignal"/>
    <property type="match status" value="1"/>
</dbReference>
<dbReference type="EMBL" id="CP014782">
    <property type="protein sequence ID" value="AQS36974.1"/>
    <property type="molecule type" value="Genomic_DNA"/>
</dbReference>
<proteinExistence type="inferred from homology"/>
<dbReference type="SUPFAM" id="SSF58104">
    <property type="entry name" value="Methyl-accepting chemotaxis protein (MCP) signaling domain"/>
    <property type="match status" value="1"/>
</dbReference>
<feature type="domain" description="Methyl-accepting transducer" evidence="6">
    <location>
        <begin position="300"/>
        <end position="536"/>
    </location>
</feature>
<feature type="transmembrane region" description="Helical" evidence="5">
    <location>
        <begin position="218"/>
        <end position="239"/>
    </location>
</feature>
<keyword evidence="5" id="KW-0472">Membrane</keyword>
<feature type="domain" description="HAMP" evidence="7">
    <location>
        <begin position="242"/>
        <end position="295"/>
    </location>
</feature>
<dbReference type="GO" id="GO:0004888">
    <property type="term" value="F:transmembrane signaling receptor activity"/>
    <property type="evidence" value="ECO:0007669"/>
    <property type="project" value="InterPro"/>
</dbReference>
<dbReference type="Proteomes" id="UP000189545">
    <property type="component" value="Chromosome"/>
</dbReference>
<dbReference type="AlphaFoldDB" id="A0A1S6HN96"/>
<dbReference type="SMART" id="SM00304">
    <property type="entry name" value="HAMP"/>
    <property type="match status" value="1"/>
</dbReference>
<dbReference type="InterPro" id="IPR004089">
    <property type="entry name" value="MCPsignal_dom"/>
</dbReference>
<dbReference type="CDD" id="cd11386">
    <property type="entry name" value="MCP_signal"/>
    <property type="match status" value="1"/>
</dbReference>
<keyword evidence="9" id="KW-1185">Reference proteome</keyword>
<dbReference type="InterPro" id="IPR003660">
    <property type="entry name" value="HAMP_dom"/>
</dbReference>
<gene>
    <name evidence="8" type="ORF">Sps_01810</name>
</gene>
<keyword evidence="5" id="KW-0812">Transmembrane</keyword>
<dbReference type="Gene3D" id="1.10.287.950">
    <property type="entry name" value="Methyl-accepting chemotaxis protein"/>
    <property type="match status" value="1"/>
</dbReference>
<organism evidence="8 9">
    <name type="scientific">Shewanella psychrophila</name>
    <dbReference type="NCBI Taxonomy" id="225848"/>
    <lineage>
        <taxon>Bacteria</taxon>
        <taxon>Pseudomonadati</taxon>
        <taxon>Pseudomonadota</taxon>
        <taxon>Gammaproteobacteria</taxon>
        <taxon>Alteromonadales</taxon>
        <taxon>Shewanellaceae</taxon>
        <taxon>Shewanella</taxon>
    </lineage>
</organism>
<sequence>MFKNMTISTKLVAGSFVFSAVMAFALIYVLTTVESISSISVEQQELVEQQISAIKHQEEMQLLQRDERNKYLLASEIDKEFRELRAWLLDLSVSWLNEAEDQANTTQENLNSKLAELATQDGDLAKILTDKTQAFYDVMLEAVDAYVDDNRVKGNSLIAGSRKQAEDIELLILHFQQTADKNFEQVSLQAKSANLEVTRSGNQVREAADSIVYKTAELFTLSLILLIIIIILSIIYTYVMRREICSPIERLRSTVERIEKQSDLTSRFEVRSMDEIGVTGVAFNRMMEQFSTIVSKVTDACQQLDTAVSELVSIMQETKQGVVLQQQSTEQVAAAINQMATTVQEVAQHTEHAKQATLNATDAASHGRKMVENSVEQTLGLSNMISDANQAIARVEKDSNVIGTVLDVIRGISEQTNLLALNAAIEAARAGEAGRGFAVVADEVRTLAKRTHESTEEINKIISNLQSGTQQAVSVMSQGDEDAKSVVEQAEKAGTALKTIEDQISEINELNAMIDTSAEQQALVAAEINQNVVSISDGSISTTQAVENTVSASENLLQLSRHLASLVQQFKI</sequence>
<evidence type="ECO:0000259" key="7">
    <source>
        <dbReference type="PROSITE" id="PS50885"/>
    </source>
</evidence>
<keyword evidence="2 4" id="KW-0807">Transducer</keyword>
<keyword evidence="5" id="KW-1133">Transmembrane helix</keyword>
<comment type="subcellular location">
    <subcellularLocation>
        <location evidence="1">Membrane</location>
    </subcellularLocation>
</comment>